<accession>A0ABV8MTY6</accession>
<feature type="transmembrane region" description="Helical" evidence="2">
    <location>
        <begin position="29"/>
        <end position="47"/>
    </location>
</feature>
<evidence type="ECO:0000256" key="1">
    <source>
        <dbReference type="SAM" id="MobiDB-lite"/>
    </source>
</evidence>
<dbReference type="Proteomes" id="UP001595791">
    <property type="component" value="Unassembled WGS sequence"/>
</dbReference>
<dbReference type="RefSeq" id="WP_378166866.1">
    <property type="nucleotide sequence ID" value="NZ_JBHSBU010000001.1"/>
</dbReference>
<keyword evidence="2" id="KW-0472">Membrane</keyword>
<protein>
    <submittedName>
        <fullName evidence="3">Uncharacterized protein</fullName>
    </submittedName>
</protein>
<feature type="compositionally biased region" description="Low complexity" evidence="1">
    <location>
        <begin position="113"/>
        <end position="139"/>
    </location>
</feature>
<keyword evidence="2" id="KW-0812">Transmembrane</keyword>
<feature type="region of interest" description="Disordered" evidence="1">
    <location>
        <begin position="54"/>
        <end position="73"/>
    </location>
</feature>
<keyword evidence="4" id="KW-1185">Reference proteome</keyword>
<reference evidence="4" key="1">
    <citation type="journal article" date="2019" name="Int. J. Syst. Evol. Microbiol.">
        <title>The Global Catalogue of Microorganisms (GCM) 10K type strain sequencing project: providing services to taxonomists for standard genome sequencing and annotation.</title>
        <authorList>
            <consortium name="The Broad Institute Genomics Platform"/>
            <consortium name="The Broad Institute Genome Sequencing Center for Infectious Disease"/>
            <person name="Wu L."/>
            <person name="Ma J."/>
        </authorList>
    </citation>
    <scope>NUCLEOTIDE SEQUENCE [LARGE SCALE GENOMIC DNA]</scope>
    <source>
        <strain evidence="4">LMG 29894</strain>
    </source>
</reference>
<sequence>MLIVALGYFYVIVTVGVVCLMTGHAGMGIFLLLFCGLLPLGVLIFINRRKRERLRQRHSGGDSSDEPSSSTVYAASGVEASPGALVAADAVSDVTPTFHHHHIEPDHHHSSSSHDSGSSSYDSGSSSSDSSSSSSSSSD</sequence>
<keyword evidence="2" id="KW-1133">Transmembrane helix</keyword>
<evidence type="ECO:0000313" key="3">
    <source>
        <dbReference type="EMBL" id="MFC4161199.1"/>
    </source>
</evidence>
<evidence type="ECO:0000313" key="4">
    <source>
        <dbReference type="Proteomes" id="UP001595791"/>
    </source>
</evidence>
<feature type="region of interest" description="Disordered" evidence="1">
    <location>
        <begin position="97"/>
        <end position="139"/>
    </location>
</feature>
<name>A0ABV8MTY6_9NEIS</name>
<evidence type="ECO:0000256" key="2">
    <source>
        <dbReference type="SAM" id="Phobius"/>
    </source>
</evidence>
<comment type="caution">
    <text evidence="3">The sequence shown here is derived from an EMBL/GenBank/DDBJ whole genome shotgun (WGS) entry which is preliminary data.</text>
</comment>
<gene>
    <name evidence="3" type="ORF">ACFOW7_17825</name>
</gene>
<feature type="transmembrane region" description="Helical" evidence="2">
    <location>
        <begin position="7"/>
        <end position="23"/>
    </location>
</feature>
<organism evidence="3 4">
    <name type="scientific">Chitinimonas lacunae</name>
    <dbReference type="NCBI Taxonomy" id="1963018"/>
    <lineage>
        <taxon>Bacteria</taxon>
        <taxon>Pseudomonadati</taxon>
        <taxon>Pseudomonadota</taxon>
        <taxon>Betaproteobacteria</taxon>
        <taxon>Neisseriales</taxon>
        <taxon>Chitinibacteraceae</taxon>
        <taxon>Chitinimonas</taxon>
    </lineage>
</organism>
<dbReference type="EMBL" id="JBHSBU010000001">
    <property type="protein sequence ID" value="MFC4161199.1"/>
    <property type="molecule type" value="Genomic_DNA"/>
</dbReference>
<proteinExistence type="predicted"/>